<dbReference type="AlphaFoldDB" id="A0A9X2ZZX0"/>
<dbReference type="InterPro" id="IPR006764">
    <property type="entry name" value="SAM_dep_MeTrfase_SAV2177_type"/>
</dbReference>
<dbReference type="EMBL" id="JANYMP010000005">
    <property type="protein sequence ID" value="MCS7477929.1"/>
    <property type="molecule type" value="Genomic_DNA"/>
</dbReference>
<keyword evidence="2" id="KW-1185">Reference proteome</keyword>
<dbReference type="GO" id="GO:0032259">
    <property type="term" value="P:methylation"/>
    <property type="evidence" value="ECO:0007669"/>
    <property type="project" value="UniProtKB-KW"/>
</dbReference>
<dbReference type="Pfam" id="PF04672">
    <property type="entry name" value="Methyltransf_19"/>
    <property type="match status" value="1"/>
</dbReference>
<organism evidence="1 2">
    <name type="scientific">Umezawaea endophytica</name>
    <dbReference type="NCBI Taxonomy" id="1654476"/>
    <lineage>
        <taxon>Bacteria</taxon>
        <taxon>Bacillati</taxon>
        <taxon>Actinomycetota</taxon>
        <taxon>Actinomycetes</taxon>
        <taxon>Pseudonocardiales</taxon>
        <taxon>Pseudonocardiaceae</taxon>
        <taxon>Umezawaea</taxon>
    </lineage>
</organism>
<keyword evidence="1" id="KW-0808">Transferase</keyword>
<dbReference type="PIRSF" id="PIRSF017393">
    <property type="entry name" value="MTase_SAV2177"/>
    <property type="match status" value="1"/>
</dbReference>
<dbReference type="InterPro" id="IPR029063">
    <property type="entry name" value="SAM-dependent_MTases_sf"/>
</dbReference>
<evidence type="ECO:0000313" key="1">
    <source>
        <dbReference type="EMBL" id="MCS7477929.1"/>
    </source>
</evidence>
<dbReference type="CDD" id="cd02440">
    <property type="entry name" value="AdoMet_MTases"/>
    <property type="match status" value="1"/>
</dbReference>
<dbReference type="GO" id="GO:0008168">
    <property type="term" value="F:methyltransferase activity"/>
    <property type="evidence" value="ECO:0007669"/>
    <property type="project" value="UniProtKB-KW"/>
</dbReference>
<gene>
    <name evidence="1" type="ORF">NZH93_13780</name>
</gene>
<keyword evidence="1" id="KW-0489">Methyltransferase</keyword>
<name>A0A9X2ZZX0_9PSEU</name>
<accession>A0A9X2ZZX0</accession>
<dbReference type="RefSeq" id="WP_259623433.1">
    <property type="nucleotide sequence ID" value="NZ_JANYMP010000005.1"/>
</dbReference>
<dbReference type="Gene3D" id="3.40.50.150">
    <property type="entry name" value="Vaccinia Virus protein VP39"/>
    <property type="match status" value="1"/>
</dbReference>
<dbReference type="Proteomes" id="UP001141259">
    <property type="component" value="Unassembled WGS sequence"/>
</dbReference>
<proteinExistence type="predicted"/>
<reference evidence="1" key="1">
    <citation type="submission" date="2022-08" db="EMBL/GenBank/DDBJ databases">
        <authorList>
            <person name="Tistechok S."/>
            <person name="Samborskyy M."/>
            <person name="Roman I."/>
        </authorList>
    </citation>
    <scope>NUCLEOTIDE SEQUENCE</scope>
    <source>
        <strain evidence="1">DSM 103496</strain>
    </source>
</reference>
<sequence>MSDVRRPAWAPESIDPTRPSVARVYDYWLGGAHNFEADRVAADAALAVMPMLRQVSAANRGFLRKAVRYLLGVGVRQFLDLGSGIPTVGNVHEIVRQVDPTARVVYVDIDPVAVAHSRAILDGDQRVRVLLADVREPAEVLAAPEVRDHLDFTEPIGLLSVALLHFVADSDQPGAILAHYRDHLPSGSYLAVSHAGFDPEDRPGFDWSRTNYDSNVTPMNFRSRAEVTALFDGFDLVEPGVQRLPLWRPDSVDDLEDDADRFPGFGAVGRKP</sequence>
<dbReference type="SUPFAM" id="SSF53335">
    <property type="entry name" value="S-adenosyl-L-methionine-dependent methyltransferases"/>
    <property type="match status" value="1"/>
</dbReference>
<protein>
    <submittedName>
        <fullName evidence="1">SAM-dependent methyltransferase</fullName>
    </submittedName>
</protein>
<comment type="caution">
    <text evidence="1">The sequence shown here is derived from an EMBL/GenBank/DDBJ whole genome shotgun (WGS) entry which is preliminary data.</text>
</comment>
<evidence type="ECO:0000313" key="2">
    <source>
        <dbReference type="Proteomes" id="UP001141259"/>
    </source>
</evidence>